<organism evidence="1 2">
    <name type="scientific">Smallanthus sonchifolius</name>
    <dbReference type="NCBI Taxonomy" id="185202"/>
    <lineage>
        <taxon>Eukaryota</taxon>
        <taxon>Viridiplantae</taxon>
        <taxon>Streptophyta</taxon>
        <taxon>Embryophyta</taxon>
        <taxon>Tracheophyta</taxon>
        <taxon>Spermatophyta</taxon>
        <taxon>Magnoliopsida</taxon>
        <taxon>eudicotyledons</taxon>
        <taxon>Gunneridae</taxon>
        <taxon>Pentapetalae</taxon>
        <taxon>asterids</taxon>
        <taxon>campanulids</taxon>
        <taxon>Asterales</taxon>
        <taxon>Asteraceae</taxon>
        <taxon>Asteroideae</taxon>
        <taxon>Heliantheae alliance</taxon>
        <taxon>Millerieae</taxon>
        <taxon>Smallanthus</taxon>
    </lineage>
</organism>
<reference evidence="1 2" key="2">
    <citation type="journal article" date="2022" name="Mol. Ecol. Resour.">
        <title>The genomes of chicory, endive, great burdock and yacon provide insights into Asteraceae paleo-polyploidization history and plant inulin production.</title>
        <authorList>
            <person name="Fan W."/>
            <person name="Wang S."/>
            <person name="Wang H."/>
            <person name="Wang A."/>
            <person name="Jiang F."/>
            <person name="Liu H."/>
            <person name="Zhao H."/>
            <person name="Xu D."/>
            <person name="Zhang Y."/>
        </authorList>
    </citation>
    <scope>NUCLEOTIDE SEQUENCE [LARGE SCALE GENOMIC DNA]</scope>
    <source>
        <strain evidence="2">cv. Yunnan</strain>
        <tissue evidence="1">Leaves</tissue>
    </source>
</reference>
<comment type="caution">
    <text evidence="1">The sequence shown here is derived from an EMBL/GenBank/DDBJ whole genome shotgun (WGS) entry which is preliminary data.</text>
</comment>
<dbReference type="EMBL" id="CM042039">
    <property type="protein sequence ID" value="KAI3724985.1"/>
    <property type="molecule type" value="Genomic_DNA"/>
</dbReference>
<reference evidence="2" key="1">
    <citation type="journal article" date="2022" name="Mol. Ecol. Resour.">
        <title>The genomes of chicory, endive, great burdock and yacon provide insights into Asteraceae palaeo-polyploidization history and plant inulin production.</title>
        <authorList>
            <person name="Fan W."/>
            <person name="Wang S."/>
            <person name="Wang H."/>
            <person name="Wang A."/>
            <person name="Jiang F."/>
            <person name="Liu H."/>
            <person name="Zhao H."/>
            <person name="Xu D."/>
            <person name="Zhang Y."/>
        </authorList>
    </citation>
    <scope>NUCLEOTIDE SEQUENCE [LARGE SCALE GENOMIC DNA]</scope>
    <source>
        <strain evidence="2">cv. Yunnan</strain>
    </source>
</reference>
<gene>
    <name evidence="1" type="ORF">L1987_64755</name>
</gene>
<name>A0ACB9BSK6_9ASTR</name>
<evidence type="ECO:0000313" key="1">
    <source>
        <dbReference type="EMBL" id="KAI3724985.1"/>
    </source>
</evidence>
<proteinExistence type="predicted"/>
<keyword evidence="2" id="KW-1185">Reference proteome</keyword>
<evidence type="ECO:0000313" key="2">
    <source>
        <dbReference type="Proteomes" id="UP001056120"/>
    </source>
</evidence>
<sequence length="257" mass="27980">MVSQRPGKKNAGMGYKNFPPPVLNTMVNTPDDNPITDFKVKTSLVVDPTENKISQPKVNDNGASTSESQCVDGMVEEWDEDDDECPTRGLGHKNSSAPQNDSIGISKSASKNVFKIKQTNCRPSYPTTSDQKSQVTKASIKKVNFVKAGESVQSNKSLSSAELKEAKAGGSKTHQSENQYRSPSSTPVQIVKQSTVYHKQSLHKQHVWKAKSDDASDDCTSKSSGCSKSPQGQWMDCTVVDETGKPKTVKAWVPNLN</sequence>
<protein>
    <submittedName>
        <fullName evidence="1">Uncharacterized protein</fullName>
    </submittedName>
</protein>
<accession>A0ACB9BSK6</accession>
<dbReference type="Proteomes" id="UP001056120">
    <property type="component" value="Linkage Group LG22"/>
</dbReference>